<evidence type="ECO:0000313" key="1">
    <source>
        <dbReference type="EMBL" id="KAK5648348.1"/>
    </source>
</evidence>
<dbReference type="EMBL" id="JAVRBK010000002">
    <property type="protein sequence ID" value="KAK5648348.1"/>
    <property type="molecule type" value="Genomic_DNA"/>
</dbReference>
<dbReference type="AlphaFoldDB" id="A0AAN7VQ02"/>
<evidence type="ECO:0000313" key="2">
    <source>
        <dbReference type="Proteomes" id="UP001329430"/>
    </source>
</evidence>
<reference evidence="1 2" key="1">
    <citation type="journal article" date="2024" name="Insects">
        <title>An Improved Chromosome-Level Genome Assembly of the Firefly Pyrocoelia pectoralis.</title>
        <authorList>
            <person name="Fu X."/>
            <person name="Meyer-Rochow V.B."/>
            <person name="Ballantyne L."/>
            <person name="Zhu X."/>
        </authorList>
    </citation>
    <scope>NUCLEOTIDE SEQUENCE [LARGE SCALE GENOMIC DNA]</scope>
    <source>
        <strain evidence="1">XCY_ONT2</strain>
    </source>
</reference>
<organism evidence="1 2">
    <name type="scientific">Pyrocoelia pectoralis</name>
    <dbReference type="NCBI Taxonomy" id="417401"/>
    <lineage>
        <taxon>Eukaryota</taxon>
        <taxon>Metazoa</taxon>
        <taxon>Ecdysozoa</taxon>
        <taxon>Arthropoda</taxon>
        <taxon>Hexapoda</taxon>
        <taxon>Insecta</taxon>
        <taxon>Pterygota</taxon>
        <taxon>Neoptera</taxon>
        <taxon>Endopterygota</taxon>
        <taxon>Coleoptera</taxon>
        <taxon>Polyphaga</taxon>
        <taxon>Elateriformia</taxon>
        <taxon>Elateroidea</taxon>
        <taxon>Lampyridae</taxon>
        <taxon>Lampyrinae</taxon>
        <taxon>Pyrocoelia</taxon>
    </lineage>
</organism>
<dbReference type="PANTHER" id="PTHR46409:SF1">
    <property type="entry name" value="HTH PSQ-TYPE DOMAIN-CONTAINING PROTEIN"/>
    <property type="match status" value="1"/>
</dbReference>
<sequence length="501" mass="56479">MRVKLPSVALACDRTGVSDRAAAIIVNAVLEDAGVLSKANATMTIDRMKIRRARKAQRELCMAKTTKKPAIIGLFFDGRKDQTLIYETTTNKRRRITEEHISLVTEPGSQYIGHVVPESGSASNIKASILLFLQQNFNLNGLIAVGADGTAVNTGAKNGVIRLLEKELNRPLQWLICLFHFNELPLRHLIKEIDGETSGPRGHKGPIGQKLESCENLPVENFKRIKSDLPQLDGNRSDLSTDQQYLLDIVQSVETGNVSASLASRNPGKLSHARWLTTANRIMRLYVATKVPDENLCLLTTYISKVYAPFWFRVKLQPSCYDGSRHLFKLIQSCSILPEKVQKIIYPVIQRNGFFAHPENILLSMLTDEDPLYKQLAIRRILKARSKGRQTIRDFNIPTIRFDAKHYSDMISWIEVSTTEPPMTINMHMNLDLISNLSPSDFPLLPCNTQAVERCVRLVTEASAAVCGQSNRDGFIKNRVQSRQVLPYCEKKSDYFKNRNE</sequence>
<gene>
    <name evidence="1" type="ORF">RI129_003240</name>
</gene>
<name>A0AAN7VQ02_9COLE</name>
<dbReference type="Proteomes" id="UP001329430">
    <property type="component" value="Chromosome 2"/>
</dbReference>
<keyword evidence="2" id="KW-1185">Reference proteome</keyword>
<dbReference type="PANTHER" id="PTHR46409">
    <property type="entry name" value="HTH PSQ-TYPE DOMAIN-CONTAINING PROTEIN"/>
    <property type="match status" value="1"/>
</dbReference>
<protein>
    <submittedName>
        <fullName evidence="1">Uncharacterized protein</fullName>
    </submittedName>
</protein>
<comment type="caution">
    <text evidence="1">The sequence shown here is derived from an EMBL/GenBank/DDBJ whole genome shotgun (WGS) entry which is preliminary data.</text>
</comment>
<accession>A0AAN7VQ02</accession>
<proteinExistence type="predicted"/>